<feature type="region of interest" description="Disordered" evidence="5">
    <location>
        <begin position="440"/>
        <end position="481"/>
    </location>
</feature>
<dbReference type="InterPro" id="IPR019452">
    <property type="entry name" value="VPS39/TGF_beta_rcpt-assoc_1"/>
</dbReference>
<evidence type="ECO:0000256" key="3">
    <source>
        <dbReference type="ARBA" id="ARBA00022490"/>
    </source>
</evidence>
<dbReference type="PANTHER" id="PTHR12894:SF27">
    <property type="entry name" value="TRANSFORMING GROWTH FACTOR-BETA RECEPTOR-ASSOCIATED PROTEIN 1"/>
    <property type="match status" value="1"/>
</dbReference>
<evidence type="ECO:0000259" key="6">
    <source>
        <dbReference type="PROSITE" id="PS50219"/>
    </source>
</evidence>
<dbReference type="InterPro" id="IPR036322">
    <property type="entry name" value="WD40_repeat_dom_sf"/>
</dbReference>
<dbReference type="GO" id="GO:0016020">
    <property type="term" value="C:membrane"/>
    <property type="evidence" value="ECO:0007669"/>
    <property type="project" value="TreeGrafter"/>
</dbReference>
<keyword evidence="8" id="KW-1185">Reference proteome</keyword>
<keyword evidence="3" id="KW-0963">Cytoplasm</keyword>
<dbReference type="PANTHER" id="PTHR12894">
    <property type="entry name" value="CNH DOMAIN CONTAINING"/>
    <property type="match status" value="1"/>
</dbReference>
<dbReference type="InterPro" id="IPR032914">
    <property type="entry name" value="Vam6/VPS39/TRAP1"/>
</dbReference>
<comment type="subcellular location">
    <subcellularLocation>
        <location evidence="1">Cytoplasm</location>
    </subcellularLocation>
</comment>
<sequence length="1003" mass="109455">MSSDFKAFESAVILSDLPKKIQDVVCWDGKLLAALADGTLLVICPQDSPDPTSGSPWHVQRTLKGFGKNYLLNLQVVPSRSALLSASDEGINLHTLPRLQLTAQAARTRGAMCFAWDEGKGLLAAACRKRVQLLQYDGRDFLEVRELSLSDIPLAMTWAGESIAVGFKRKCSLVNSTTGAVTDVFATGRLVRPHLVHLSQAEILVGHDNLTSFVGQDGKTLRRAPLSWSEPASAVVFTEPYIIAQLPNSVEARLASSRLAAQDLCQTLDIAGATAIAASSLSNGDVFVACHTGGHSSIQQLVALPLDRQAEALADLGDFISALELASLLPASQANQRHKLEEALRVRYGYHLFAAEDINQAMAQIGISSSASPLVLLNLLPSLTPPSVLEPLELLLEDMVAECKLPEVQEPSGEAYAAAVSAILPYLIGHRSRLAAFEAPGSPRHHLQPDHPSPSAEDGLEAGLDDDQGIPIPSTSQKKLQAEADIAPGSLQSHQLSPSQPVLQASSYMSGMDEKDRQHLAALVDTAIIKAMLLMDDTGSLLRFVQRPNSVDLTEGCHILRSAGRYSELVALLQQHAQYDQALDLLRNLSQDPTRLEVEPKGAAADLKGLPGVWSAAKMLAAIGPQQLDVLWHHARWILKADPDHGLAMLLEMRPPLAPEVVVQMLNAFAPAFCAQYLKTAMDEGIAREEDFQTELAMIYLRLALDGNQDKSDAGRSHGNTGTHADAPGQGVAHERLKAMILTGKFIDHGRLLKIVPTTRLLEIRALLLERLGRHHEALRIYVHQLDSPLLAEEYCDRLYDAKMKGLKANLRPLPDRWAGIEPEASYDMYIALIQVYLEEDARGYMDRAAISSADSSPNRARSWQRVCQLLSRKQDRIEPIKALSLLPGEVPLHVVLPLVKSSLRSLGEQKRTLAVVKGLSRAQDLQSREKLTICKKRNVLLSFERACAFCHKRIGNTAFTLYPDGGLAHYSCYQHAEGLVVPDSRGFSWQKNSIATVAIHDL</sequence>
<organism evidence="7 8">
    <name type="scientific">Apatococcus fuscideae</name>
    <dbReference type="NCBI Taxonomy" id="2026836"/>
    <lineage>
        <taxon>Eukaryota</taxon>
        <taxon>Viridiplantae</taxon>
        <taxon>Chlorophyta</taxon>
        <taxon>core chlorophytes</taxon>
        <taxon>Trebouxiophyceae</taxon>
        <taxon>Chlorellales</taxon>
        <taxon>Chlorellaceae</taxon>
        <taxon>Apatococcus</taxon>
    </lineage>
</organism>
<name>A0AAW1T3Y2_9CHLO</name>
<dbReference type="SUPFAM" id="SSF50978">
    <property type="entry name" value="WD40 repeat-like"/>
    <property type="match status" value="1"/>
</dbReference>
<dbReference type="AlphaFoldDB" id="A0AAW1T3Y2"/>
<reference evidence="7 8" key="1">
    <citation type="journal article" date="2024" name="Nat. Commun.">
        <title>Phylogenomics reveals the evolutionary origins of lichenization in chlorophyte algae.</title>
        <authorList>
            <person name="Puginier C."/>
            <person name="Libourel C."/>
            <person name="Otte J."/>
            <person name="Skaloud P."/>
            <person name="Haon M."/>
            <person name="Grisel S."/>
            <person name="Petersen M."/>
            <person name="Berrin J.G."/>
            <person name="Delaux P.M."/>
            <person name="Dal Grande F."/>
            <person name="Keller J."/>
        </authorList>
    </citation>
    <scope>NUCLEOTIDE SEQUENCE [LARGE SCALE GENOMIC DNA]</scope>
    <source>
        <strain evidence="7 8">SAG 2523</strain>
    </source>
</reference>
<dbReference type="InterPro" id="IPR001180">
    <property type="entry name" value="CNH_dom"/>
</dbReference>
<dbReference type="GO" id="GO:0005737">
    <property type="term" value="C:cytoplasm"/>
    <property type="evidence" value="ECO:0007669"/>
    <property type="project" value="UniProtKB-SubCell"/>
</dbReference>
<dbReference type="Proteomes" id="UP001485043">
    <property type="component" value="Unassembled WGS sequence"/>
</dbReference>
<dbReference type="PROSITE" id="PS50219">
    <property type="entry name" value="CNH"/>
    <property type="match status" value="1"/>
</dbReference>
<evidence type="ECO:0000313" key="7">
    <source>
        <dbReference type="EMBL" id="KAK9863707.1"/>
    </source>
</evidence>
<evidence type="ECO:0000256" key="4">
    <source>
        <dbReference type="ARBA" id="ARBA00022927"/>
    </source>
</evidence>
<evidence type="ECO:0000256" key="1">
    <source>
        <dbReference type="ARBA" id="ARBA00004496"/>
    </source>
</evidence>
<dbReference type="Pfam" id="PF00780">
    <property type="entry name" value="CNH"/>
    <property type="match status" value="1"/>
</dbReference>
<keyword evidence="2" id="KW-0813">Transport</keyword>
<evidence type="ECO:0000313" key="8">
    <source>
        <dbReference type="Proteomes" id="UP001485043"/>
    </source>
</evidence>
<dbReference type="InterPro" id="IPR019453">
    <property type="entry name" value="VPS39/TGFA1_Znf"/>
</dbReference>
<dbReference type="Pfam" id="PF10367">
    <property type="entry name" value="zf-Vps39_C"/>
    <property type="match status" value="1"/>
</dbReference>
<evidence type="ECO:0000256" key="2">
    <source>
        <dbReference type="ARBA" id="ARBA00022448"/>
    </source>
</evidence>
<dbReference type="GO" id="GO:0015031">
    <property type="term" value="P:protein transport"/>
    <property type="evidence" value="ECO:0007669"/>
    <property type="project" value="UniProtKB-KW"/>
</dbReference>
<dbReference type="GO" id="GO:0006914">
    <property type="term" value="P:autophagy"/>
    <property type="evidence" value="ECO:0007669"/>
    <property type="project" value="TreeGrafter"/>
</dbReference>
<evidence type="ECO:0000256" key="5">
    <source>
        <dbReference type="SAM" id="MobiDB-lite"/>
    </source>
</evidence>
<feature type="compositionally biased region" description="Acidic residues" evidence="5">
    <location>
        <begin position="458"/>
        <end position="468"/>
    </location>
</feature>
<protein>
    <recommendedName>
        <fullName evidence="6">CNH domain-containing protein</fullName>
    </recommendedName>
</protein>
<dbReference type="EMBL" id="JALJOV010000439">
    <property type="protein sequence ID" value="KAK9863707.1"/>
    <property type="molecule type" value="Genomic_DNA"/>
</dbReference>
<proteinExistence type="predicted"/>
<keyword evidence="4" id="KW-0653">Protein transport</keyword>
<accession>A0AAW1T3Y2</accession>
<feature type="domain" description="CNH" evidence="6">
    <location>
        <begin position="18"/>
        <end position="283"/>
    </location>
</feature>
<comment type="caution">
    <text evidence="7">The sequence shown here is derived from an EMBL/GenBank/DDBJ whole genome shotgun (WGS) entry which is preliminary data.</text>
</comment>
<gene>
    <name evidence="7" type="ORF">WJX84_005280</name>
</gene>
<dbReference type="Pfam" id="PF10366">
    <property type="entry name" value="Vps39_1"/>
    <property type="match status" value="1"/>
</dbReference>
<dbReference type="GO" id="GO:0034058">
    <property type="term" value="P:endosomal vesicle fusion"/>
    <property type="evidence" value="ECO:0007669"/>
    <property type="project" value="TreeGrafter"/>
</dbReference>